<accession>A0A8S3H6R2</accession>
<name>A0A8S3H6R2_9BILA</name>
<dbReference type="Proteomes" id="UP000681720">
    <property type="component" value="Unassembled WGS sequence"/>
</dbReference>
<organism evidence="1 2">
    <name type="scientific">Rotaria magnacalcarata</name>
    <dbReference type="NCBI Taxonomy" id="392030"/>
    <lineage>
        <taxon>Eukaryota</taxon>
        <taxon>Metazoa</taxon>
        <taxon>Spiralia</taxon>
        <taxon>Gnathifera</taxon>
        <taxon>Rotifera</taxon>
        <taxon>Eurotatoria</taxon>
        <taxon>Bdelloidea</taxon>
        <taxon>Philodinida</taxon>
        <taxon>Philodinidae</taxon>
        <taxon>Rotaria</taxon>
    </lineage>
</organism>
<reference evidence="1" key="1">
    <citation type="submission" date="2021-02" db="EMBL/GenBank/DDBJ databases">
        <authorList>
            <person name="Nowell W R."/>
        </authorList>
    </citation>
    <scope>NUCLEOTIDE SEQUENCE</scope>
</reference>
<protein>
    <submittedName>
        <fullName evidence="1">Uncharacterized protein</fullName>
    </submittedName>
</protein>
<evidence type="ECO:0000313" key="1">
    <source>
        <dbReference type="EMBL" id="CAF5178566.1"/>
    </source>
</evidence>
<feature type="non-terminal residue" evidence="1">
    <location>
        <position position="1"/>
    </location>
</feature>
<proteinExistence type="predicted"/>
<comment type="caution">
    <text evidence="1">The sequence shown here is derived from an EMBL/GenBank/DDBJ whole genome shotgun (WGS) entry which is preliminary data.</text>
</comment>
<dbReference type="EMBL" id="CAJOBJ010328207">
    <property type="protein sequence ID" value="CAF5178566.1"/>
    <property type="molecule type" value="Genomic_DNA"/>
</dbReference>
<sequence>KYRRANAIALLHCIKRWLNKAPNVMKKNIAPFTPTGDINDALFTSYQTTGRDWLADDDDDDEQSNNVLSKDYFSAQNSNSGYWFTSEQAQDYFQSWIKTDRRTSIIETKLEENETAWPTISISEMNTEIRGNQDETIDNQWKTPEEIKHIQELDNPNRIWKRAKHVSAAFMKQKLRNIIEFQKLCDSRTNV</sequence>
<dbReference type="AlphaFoldDB" id="A0A8S3H6R2"/>
<evidence type="ECO:0000313" key="2">
    <source>
        <dbReference type="Proteomes" id="UP000681720"/>
    </source>
</evidence>
<gene>
    <name evidence="1" type="ORF">GIL414_LOCUS68525</name>
</gene>